<dbReference type="Gene3D" id="1.10.390.10">
    <property type="entry name" value="Neutral Protease Domain 2"/>
    <property type="match status" value="1"/>
</dbReference>
<keyword evidence="3" id="KW-0479">Metal-binding</keyword>
<evidence type="ECO:0000313" key="9">
    <source>
        <dbReference type="EMBL" id="KCZ70564.1"/>
    </source>
</evidence>
<keyword evidence="10" id="KW-1185">Reference proteome</keyword>
<keyword evidence="2 9" id="KW-0645">Protease</keyword>
<evidence type="ECO:0000256" key="4">
    <source>
        <dbReference type="ARBA" id="ARBA00022801"/>
    </source>
</evidence>
<comment type="similarity">
    <text evidence="1">Belongs to the peptidase M4 family.</text>
</comment>
<dbReference type="CDD" id="cd09597">
    <property type="entry name" value="M4_TLP"/>
    <property type="match status" value="1"/>
</dbReference>
<proteinExistence type="inferred from homology"/>
<feature type="domain" description="Peptidase M4" evidence="7">
    <location>
        <begin position="86"/>
        <end position="193"/>
    </location>
</feature>
<evidence type="ECO:0000313" key="10">
    <source>
        <dbReference type="Proteomes" id="UP000027153"/>
    </source>
</evidence>
<dbReference type="RefSeq" id="WP_198527426.1">
    <property type="nucleotide sequence ID" value="NZ_JMIY01000007.1"/>
</dbReference>
<dbReference type="InterPro" id="IPR001570">
    <property type="entry name" value="Peptidase_M4_C_domain"/>
</dbReference>
<dbReference type="InterPro" id="IPR023612">
    <property type="entry name" value="Peptidase_M4"/>
</dbReference>
<dbReference type="MEROPS" id="M04.023"/>
<comment type="caution">
    <text evidence="9">The sequence shown here is derived from an EMBL/GenBank/DDBJ whole genome shotgun (WGS) entry which is preliminary data.</text>
</comment>
<dbReference type="Gene3D" id="3.10.170.10">
    <property type="match status" value="1"/>
</dbReference>
<sequence length="371" mass="41541">MCRNILRNVRSSKEERAAGRKQEQMTDRIPIQCIIPPHMLKELAQKGSPKQRDLALKTLMVSERIRGRREAFAEVYVAPAVGVKCIKVYDAKHGQGLPGDEVQEPGNSNDQAVKEAYDGANATYDMYLDVFERNSIDDRGMCILSSVHFGENYDNAFWDGRQMVYGDGDGELFNRFTISMDIIGHELTHGVTEYEAGLVYYNQPGALNEHMSDVFGSLVKQRILNQTADEADWLIGEGIFTSKVNGKALRSMKEPGTAYNDPVLGKDPQPGHMKDYVRLSPWEDNGGVHINSGIPNRAFCITAMEIGGYAWEKAGRIWYIALRDRLRYNSSFQDAANKTYQIAGAMFGEGSKEHEAVKKGWADVGITIKKK</sequence>
<accession>A0A062V431</accession>
<evidence type="ECO:0000259" key="7">
    <source>
        <dbReference type="Pfam" id="PF01447"/>
    </source>
</evidence>
<evidence type="ECO:0000259" key="8">
    <source>
        <dbReference type="Pfam" id="PF02868"/>
    </source>
</evidence>
<dbReference type="PANTHER" id="PTHR43579">
    <property type="match status" value="1"/>
</dbReference>
<dbReference type="OrthoDB" id="133445at2157"/>
<evidence type="ECO:0000256" key="6">
    <source>
        <dbReference type="ARBA" id="ARBA00023049"/>
    </source>
</evidence>
<dbReference type="Proteomes" id="UP000027153">
    <property type="component" value="Unassembled WGS sequence"/>
</dbReference>
<protein>
    <submittedName>
        <fullName evidence="9">Zinc metalloprotease (Elastase)</fullName>
    </submittedName>
</protein>
<evidence type="ECO:0000256" key="5">
    <source>
        <dbReference type="ARBA" id="ARBA00022833"/>
    </source>
</evidence>
<dbReference type="EMBL" id="JMIY01000007">
    <property type="protein sequence ID" value="KCZ70564.1"/>
    <property type="molecule type" value="Genomic_DNA"/>
</dbReference>
<dbReference type="GO" id="GO:0046872">
    <property type="term" value="F:metal ion binding"/>
    <property type="evidence" value="ECO:0007669"/>
    <property type="project" value="UniProtKB-KW"/>
</dbReference>
<dbReference type="InterPro" id="IPR013856">
    <property type="entry name" value="Peptidase_M4_domain"/>
</dbReference>
<dbReference type="SUPFAM" id="SSF55486">
    <property type="entry name" value="Metalloproteases ('zincins'), catalytic domain"/>
    <property type="match status" value="1"/>
</dbReference>
<dbReference type="AlphaFoldDB" id="A0A062V431"/>
<name>A0A062V431_9EURY</name>
<dbReference type="PATRIC" id="fig|1392998.3.peg.2886"/>
<keyword evidence="5" id="KW-0862">Zinc</keyword>
<evidence type="ECO:0000256" key="1">
    <source>
        <dbReference type="ARBA" id="ARBA00009388"/>
    </source>
</evidence>
<dbReference type="Pfam" id="PF01447">
    <property type="entry name" value="Peptidase_M4"/>
    <property type="match status" value="1"/>
</dbReference>
<dbReference type="GO" id="GO:0006508">
    <property type="term" value="P:proteolysis"/>
    <property type="evidence" value="ECO:0007669"/>
    <property type="project" value="UniProtKB-KW"/>
</dbReference>
<keyword evidence="6 9" id="KW-0482">Metalloprotease</keyword>
<dbReference type="PANTHER" id="PTHR43579:SF1">
    <property type="entry name" value="NEUTRAL METALLOPROTEINASE"/>
    <property type="match status" value="1"/>
</dbReference>
<dbReference type="InterPro" id="IPR052759">
    <property type="entry name" value="Metalloprotease_M4"/>
</dbReference>
<dbReference type="InterPro" id="IPR027268">
    <property type="entry name" value="Peptidase_M4/M1_CTD_sf"/>
</dbReference>
<dbReference type="GO" id="GO:0004222">
    <property type="term" value="F:metalloendopeptidase activity"/>
    <property type="evidence" value="ECO:0007669"/>
    <property type="project" value="InterPro"/>
</dbReference>
<evidence type="ECO:0000256" key="3">
    <source>
        <dbReference type="ARBA" id="ARBA00022723"/>
    </source>
</evidence>
<keyword evidence="4" id="KW-0378">Hydrolase</keyword>
<feature type="domain" description="Peptidase M4 C-terminal" evidence="8">
    <location>
        <begin position="196"/>
        <end position="366"/>
    </location>
</feature>
<gene>
    <name evidence="9" type="ORF">ANME2D_02585</name>
</gene>
<reference evidence="9 10" key="1">
    <citation type="journal article" date="2013" name="Nature">
        <title>Anaerobic oxidation of methane coupled to nitrate reduction in a novel archaeal lineage.</title>
        <authorList>
            <person name="Haroon M.F."/>
            <person name="Hu S."/>
            <person name="Shi Y."/>
            <person name="Imelfort M."/>
            <person name="Keller J."/>
            <person name="Hugenholtz P."/>
            <person name="Yuan Z."/>
            <person name="Tyson G.W."/>
        </authorList>
    </citation>
    <scope>NUCLEOTIDE SEQUENCE [LARGE SCALE GENOMIC DNA]</scope>
    <source>
        <strain evidence="9 10">ANME-2d</strain>
    </source>
</reference>
<dbReference type="PRINTS" id="PR00730">
    <property type="entry name" value="THERMOLYSIN"/>
</dbReference>
<evidence type="ECO:0000256" key="2">
    <source>
        <dbReference type="ARBA" id="ARBA00022670"/>
    </source>
</evidence>
<dbReference type="Pfam" id="PF02868">
    <property type="entry name" value="Peptidase_M4_C"/>
    <property type="match status" value="1"/>
</dbReference>
<organism evidence="9 10">
    <name type="scientific">Candidatus Methanoperedens nitratireducens</name>
    <dbReference type="NCBI Taxonomy" id="1392998"/>
    <lineage>
        <taxon>Archaea</taxon>
        <taxon>Methanobacteriati</taxon>
        <taxon>Methanobacteriota</taxon>
        <taxon>Stenosarchaea group</taxon>
        <taxon>Methanomicrobia</taxon>
        <taxon>Methanosarcinales</taxon>
        <taxon>ANME-2 cluster</taxon>
        <taxon>Candidatus Methanoperedentaceae</taxon>
        <taxon>Candidatus Methanoperedens</taxon>
    </lineage>
</organism>